<keyword evidence="2" id="KW-0614">Plasmid</keyword>
<sequence>MTFSTSNINTLLRNYYDSKLFTAMSCQYMYHHGFRSMYKLNAHIVLVVKYRRKAINAEILTRLKEIITDTLKKWDCELLEFNGEADHVHLLIDYKPDKPLSTLIGNIKTVSSRLIRKEYPWLAKKYFYNKPYFWTGAYFVASCGGVTVEQLKNYVESQEQPKQ</sequence>
<reference evidence="2 3" key="1">
    <citation type="submission" date="2019-11" db="EMBL/GenBank/DDBJ databases">
        <title>Comparison of genomes from free-living endosymbiotic cyanobacteria isolated from Azolla.</title>
        <authorList>
            <person name="Thiel T."/>
            <person name="Pratte B."/>
        </authorList>
    </citation>
    <scope>NUCLEOTIDE SEQUENCE [LARGE SCALE GENOMIC DNA]</scope>
    <source>
        <strain evidence="2 3">N2B</strain>
        <plasmid evidence="2">pN2B-A</plasmid>
    </source>
</reference>
<dbReference type="InterPro" id="IPR036515">
    <property type="entry name" value="Transposase_17_sf"/>
</dbReference>
<protein>
    <submittedName>
        <fullName evidence="2">IS200/IS605 family transposase</fullName>
    </submittedName>
</protein>
<comment type="caution">
    <text evidence="2">The sequence shown here is derived from an EMBL/GenBank/DDBJ whole genome shotgun (WGS) entry which is preliminary data.</text>
</comment>
<organism evidence="2 3">
    <name type="scientific">Trichormus variabilis N2B</name>
    <dbReference type="NCBI Taxonomy" id="2681315"/>
    <lineage>
        <taxon>Bacteria</taxon>
        <taxon>Bacillati</taxon>
        <taxon>Cyanobacteriota</taxon>
        <taxon>Cyanophyceae</taxon>
        <taxon>Nostocales</taxon>
        <taxon>Nostocaceae</taxon>
        <taxon>Trichormus</taxon>
    </lineage>
</organism>
<keyword evidence="3" id="KW-1185">Reference proteome</keyword>
<evidence type="ECO:0000313" key="2">
    <source>
        <dbReference type="EMBL" id="MBC1305484.1"/>
    </source>
</evidence>
<dbReference type="SUPFAM" id="SSF143422">
    <property type="entry name" value="Transposase IS200-like"/>
    <property type="match status" value="1"/>
</dbReference>
<dbReference type="InterPro" id="IPR002686">
    <property type="entry name" value="Transposase_17"/>
</dbReference>
<evidence type="ECO:0000259" key="1">
    <source>
        <dbReference type="SMART" id="SM01321"/>
    </source>
</evidence>
<gene>
    <name evidence="2" type="primary">tnpA</name>
    <name evidence="2" type="ORF">GNE12_26685</name>
</gene>
<dbReference type="Gene3D" id="3.30.70.1290">
    <property type="entry name" value="Transposase IS200-like"/>
    <property type="match status" value="1"/>
</dbReference>
<dbReference type="Proteomes" id="UP000570851">
    <property type="component" value="Unassembled WGS sequence"/>
</dbReference>
<name>A0ABR6SGS4_ANAVA</name>
<dbReference type="PANTHER" id="PTHR33360">
    <property type="entry name" value="TRANSPOSASE FOR INSERTION SEQUENCE ELEMENT IS200"/>
    <property type="match status" value="1"/>
</dbReference>
<dbReference type="Pfam" id="PF01797">
    <property type="entry name" value="Y1_Tnp"/>
    <property type="match status" value="1"/>
</dbReference>
<geneLocation type="plasmid" evidence="2">
    <name>pN2B-A</name>
</geneLocation>
<dbReference type="NCBIfam" id="NF033573">
    <property type="entry name" value="transpos_IS200"/>
    <property type="match status" value="1"/>
</dbReference>
<feature type="domain" description="Transposase IS200-like" evidence="1">
    <location>
        <begin position="37"/>
        <end position="158"/>
    </location>
</feature>
<evidence type="ECO:0000313" key="3">
    <source>
        <dbReference type="Proteomes" id="UP000570851"/>
    </source>
</evidence>
<dbReference type="SMART" id="SM01321">
    <property type="entry name" value="Y1_Tnp"/>
    <property type="match status" value="1"/>
</dbReference>
<dbReference type="EMBL" id="JACKZP010000269">
    <property type="protein sequence ID" value="MBC1305484.1"/>
    <property type="molecule type" value="Genomic_DNA"/>
</dbReference>
<proteinExistence type="predicted"/>
<dbReference type="PANTHER" id="PTHR33360:SF2">
    <property type="entry name" value="TRANSPOSASE FOR INSERTION SEQUENCE ELEMENT IS200"/>
    <property type="match status" value="1"/>
</dbReference>
<accession>A0ABR6SGS4</accession>